<dbReference type="AlphaFoldDB" id="A0A9P4VMM5"/>
<keyword evidence="2" id="KW-1185">Reference proteome</keyword>
<sequence>MSLHQAEVIHAYRHLYRHALRAVRFAVPARYIIRDRIRHHFRDGDLSQFDQGKIDRTIEFLQYASRERGLEHKILKNFMNVLWHRHRRRPSKPADLAEHQFKIDRTAYDHFDHTLRMLNESMGMCLY</sequence>
<dbReference type="Proteomes" id="UP000799429">
    <property type="component" value="Unassembled WGS sequence"/>
</dbReference>
<evidence type="ECO:0000313" key="1">
    <source>
        <dbReference type="EMBL" id="KAF2838841.1"/>
    </source>
</evidence>
<dbReference type="EMBL" id="MU006096">
    <property type="protein sequence ID" value="KAF2838841.1"/>
    <property type="molecule type" value="Genomic_DNA"/>
</dbReference>
<evidence type="ECO:0000313" key="2">
    <source>
        <dbReference type="Proteomes" id="UP000799429"/>
    </source>
</evidence>
<gene>
    <name evidence="1" type="ORF">M501DRAFT_934629</name>
</gene>
<dbReference type="OrthoDB" id="4392610at2759"/>
<reference evidence="1" key="1">
    <citation type="journal article" date="2020" name="Stud. Mycol.">
        <title>101 Dothideomycetes genomes: a test case for predicting lifestyles and emergence of pathogens.</title>
        <authorList>
            <person name="Haridas S."/>
            <person name="Albert R."/>
            <person name="Binder M."/>
            <person name="Bloem J."/>
            <person name="Labutti K."/>
            <person name="Salamov A."/>
            <person name="Andreopoulos B."/>
            <person name="Baker S."/>
            <person name="Barry K."/>
            <person name="Bills G."/>
            <person name="Bluhm B."/>
            <person name="Cannon C."/>
            <person name="Castanera R."/>
            <person name="Culley D."/>
            <person name="Daum C."/>
            <person name="Ezra D."/>
            <person name="Gonzalez J."/>
            <person name="Henrissat B."/>
            <person name="Kuo A."/>
            <person name="Liang C."/>
            <person name="Lipzen A."/>
            <person name="Lutzoni F."/>
            <person name="Magnuson J."/>
            <person name="Mondo S."/>
            <person name="Nolan M."/>
            <person name="Ohm R."/>
            <person name="Pangilinan J."/>
            <person name="Park H.-J."/>
            <person name="Ramirez L."/>
            <person name="Alfaro M."/>
            <person name="Sun H."/>
            <person name="Tritt A."/>
            <person name="Yoshinaga Y."/>
            <person name="Zwiers L.-H."/>
            <person name="Turgeon B."/>
            <person name="Goodwin S."/>
            <person name="Spatafora J."/>
            <person name="Crous P."/>
            <person name="Grigoriev I."/>
        </authorList>
    </citation>
    <scope>NUCLEOTIDE SEQUENCE</scope>
    <source>
        <strain evidence="1">CBS 101060</strain>
    </source>
</reference>
<accession>A0A9P4VMM5</accession>
<organism evidence="1 2">
    <name type="scientific">Patellaria atrata CBS 101060</name>
    <dbReference type="NCBI Taxonomy" id="1346257"/>
    <lineage>
        <taxon>Eukaryota</taxon>
        <taxon>Fungi</taxon>
        <taxon>Dikarya</taxon>
        <taxon>Ascomycota</taxon>
        <taxon>Pezizomycotina</taxon>
        <taxon>Dothideomycetes</taxon>
        <taxon>Dothideomycetes incertae sedis</taxon>
        <taxon>Patellariales</taxon>
        <taxon>Patellariaceae</taxon>
        <taxon>Patellaria</taxon>
    </lineage>
</organism>
<proteinExistence type="predicted"/>
<name>A0A9P4VMM5_9PEZI</name>
<protein>
    <submittedName>
        <fullName evidence="1">DUF1763-domain-containing protein</fullName>
    </submittedName>
</protein>
<comment type="caution">
    <text evidence="1">The sequence shown here is derived from an EMBL/GenBank/DDBJ whole genome shotgun (WGS) entry which is preliminary data.</text>
</comment>